<comment type="caution">
    <text evidence="7">The sequence shown here is derived from an EMBL/GenBank/DDBJ whole genome shotgun (WGS) entry which is preliminary data.</text>
</comment>
<dbReference type="EMBL" id="JAODUO010000365">
    <property type="protein sequence ID" value="KAK2182127.1"/>
    <property type="molecule type" value="Genomic_DNA"/>
</dbReference>
<dbReference type="PANTHER" id="PTHR10015:SF465">
    <property type="entry name" value="HSF-TYPE DNA-BINDING DOMAIN-CONTAINING PROTEIN"/>
    <property type="match status" value="1"/>
</dbReference>
<keyword evidence="4" id="KW-0539">Nucleus</keyword>
<evidence type="ECO:0000256" key="4">
    <source>
        <dbReference type="ARBA" id="ARBA00023242"/>
    </source>
</evidence>
<dbReference type="InterPro" id="IPR000232">
    <property type="entry name" value="HSF_DNA-bd"/>
</dbReference>
<evidence type="ECO:0000256" key="5">
    <source>
        <dbReference type="RuleBase" id="RU004020"/>
    </source>
</evidence>
<dbReference type="InterPro" id="IPR036390">
    <property type="entry name" value="WH_DNA-bd_sf"/>
</dbReference>
<dbReference type="SUPFAM" id="SSF46785">
    <property type="entry name" value="Winged helix' DNA-binding domain"/>
    <property type="match status" value="1"/>
</dbReference>
<comment type="similarity">
    <text evidence="2 5">Belongs to the HSF family.</text>
</comment>
<accession>A0AAD9L2P8</accession>
<keyword evidence="3" id="KW-0238">DNA-binding</keyword>
<dbReference type="PANTHER" id="PTHR10015">
    <property type="entry name" value="HEAT SHOCK TRANSCRIPTION FACTOR"/>
    <property type="match status" value="1"/>
</dbReference>
<evidence type="ECO:0000259" key="6">
    <source>
        <dbReference type="SMART" id="SM00415"/>
    </source>
</evidence>
<organism evidence="7 8">
    <name type="scientific">Ridgeia piscesae</name>
    <name type="common">Tubeworm</name>
    <dbReference type="NCBI Taxonomy" id="27915"/>
    <lineage>
        <taxon>Eukaryota</taxon>
        <taxon>Metazoa</taxon>
        <taxon>Spiralia</taxon>
        <taxon>Lophotrochozoa</taxon>
        <taxon>Annelida</taxon>
        <taxon>Polychaeta</taxon>
        <taxon>Sedentaria</taxon>
        <taxon>Canalipalpata</taxon>
        <taxon>Sabellida</taxon>
        <taxon>Siboglinidae</taxon>
        <taxon>Ridgeia</taxon>
    </lineage>
</organism>
<dbReference type="SMART" id="SM00415">
    <property type="entry name" value="HSF"/>
    <property type="match status" value="1"/>
</dbReference>
<dbReference type="Pfam" id="PF00447">
    <property type="entry name" value="HSF_DNA-bind"/>
    <property type="match status" value="1"/>
</dbReference>
<evidence type="ECO:0000313" key="7">
    <source>
        <dbReference type="EMBL" id="KAK2182127.1"/>
    </source>
</evidence>
<dbReference type="Gene3D" id="1.10.10.10">
    <property type="entry name" value="Winged helix-like DNA-binding domain superfamily/Winged helix DNA-binding domain"/>
    <property type="match status" value="1"/>
</dbReference>
<dbReference type="InterPro" id="IPR036388">
    <property type="entry name" value="WH-like_DNA-bd_sf"/>
</dbReference>
<dbReference type="GO" id="GO:0005634">
    <property type="term" value="C:nucleus"/>
    <property type="evidence" value="ECO:0007669"/>
    <property type="project" value="UniProtKB-SubCell"/>
</dbReference>
<gene>
    <name evidence="7" type="ORF">NP493_365g00000</name>
</gene>
<evidence type="ECO:0000256" key="3">
    <source>
        <dbReference type="ARBA" id="ARBA00023125"/>
    </source>
</evidence>
<protein>
    <recommendedName>
        <fullName evidence="6">HSF-type DNA-binding domain-containing protein</fullName>
    </recommendedName>
</protein>
<dbReference type="GO" id="GO:0043565">
    <property type="term" value="F:sequence-specific DNA binding"/>
    <property type="evidence" value="ECO:0007669"/>
    <property type="project" value="InterPro"/>
</dbReference>
<evidence type="ECO:0000313" key="8">
    <source>
        <dbReference type="Proteomes" id="UP001209878"/>
    </source>
</evidence>
<evidence type="ECO:0000256" key="2">
    <source>
        <dbReference type="ARBA" id="ARBA00006403"/>
    </source>
</evidence>
<evidence type="ECO:0000256" key="1">
    <source>
        <dbReference type="ARBA" id="ARBA00004123"/>
    </source>
</evidence>
<proteinExistence type="inferred from homology"/>
<reference evidence="7" key="1">
    <citation type="journal article" date="2023" name="Mol. Biol. Evol.">
        <title>Third-Generation Sequencing Reveals the Adaptive Role of the Epigenome in Three Deep-Sea Polychaetes.</title>
        <authorList>
            <person name="Perez M."/>
            <person name="Aroh O."/>
            <person name="Sun Y."/>
            <person name="Lan Y."/>
            <person name="Juniper S.K."/>
            <person name="Young C.R."/>
            <person name="Angers B."/>
            <person name="Qian P.Y."/>
        </authorList>
    </citation>
    <scope>NUCLEOTIDE SEQUENCE</scope>
    <source>
        <strain evidence="7">R07B-5</strain>
    </source>
</reference>
<dbReference type="AlphaFoldDB" id="A0AAD9L2P8"/>
<comment type="subcellular location">
    <subcellularLocation>
        <location evidence="1">Nucleus</location>
    </subcellularLocation>
</comment>
<name>A0AAD9L2P8_RIDPI</name>
<dbReference type="GO" id="GO:0003700">
    <property type="term" value="F:DNA-binding transcription factor activity"/>
    <property type="evidence" value="ECO:0007669"/>
    <property type="project" value="InterPro"/>
</dbReference>
<keyword evidence="8" id="KW-1185">Reference proteome</keyword>
<sequence>MQHLQQMQGQMMVGVQHQQPRIVNGRPVGRKPFNAHFDRTKTFPEKLWAAVNDKQSDIISWSKDGKSIIVEDKLFVGEVMKFHPGLVQIASFTNFRRQLREYGFDWYINNKCEFEFSHPCFTRGRPELLRELQSRRKCQAAGMVPKCDGTRGVRRNSAINFRDSFRGAKKSHSDNSVNKATQVPVFFSPFAQPTTPAMVPLALWQQANMQTTRTINAGAGAGGGDASFNMPSSTQNTGIFNGMTDDTPVKPTDRSMSVTGHGAGHADGDHQLVKADSSLCHQAPPRPQQYCQLGQYPCNMSTPVWFPSTMGPVGMYNPNCWYAGGPPPPPSCYGPHIRPASVAYAGAMIPPQDAVTSMQTGEPHPGLRAPIEQSSEGGETTHANLVNIPPEKFHYNGPLSVRHTPSAVLQSPTMDTDGAAVKLWQKNTEESPKETKGKSYFNMESNNICSMASSP</sequence>
<feature type="domain" description="HSF-type DNA-binding" evidence="6">
    <location>
        <begin position="39"/>
        <end position="135"/>
    </location>
</feature>
<dbReference type="Proteomes" id="UP001209878">
    <property type="component" value="Unassembled WGS sequence"/>
</dbReference>